<evidence type="ECO:0000313" key="17">
    <source>
        <dbReference type="Proteomes" id="UP000477849"/>
    </source>
</evidence>
<comment type="function">
    <text evidence="12">Catalyzes the attachment of valine to tRNA(Val). As ValRS can inadvertently accommodate and process structurally similar amino acids such as threonine, to avoid such errors, it has a 'posttransfer' editing activity that hydrolyzes mischarged Thr-tRNA(Val) in a tRNA-dependent manner.</text>
</comment>
<keyword evidence="9 12" id="KW-0030">Aminoacyl-tRNA synthetase</keyword>
<dbReference type="RefSeq" id="WP_163905097.1">
    <property type="nucleotide sequence ID" value="NZ_CP048427.1"/>
</dbReference>
<dbReference type="SUPFAM" id="SSF52374">
    <property type="entry name" value="Nucleotidylyl transferase"/>
    <property type="match status" value="1"/>
</dbReference>
<dbReference type="Gene3D" id="3.90.740.10">
    <property type="entry name" value="Valyl/Leucyl/Isoleucyl-tRNA synthetase, editing domain"/>
    <property type="match status" value="2"/>
</dbReference>
<dbReference type="Pfam" id="PF00133">
    <property type="entry name" value="tRNA-synt_1"/>
    <property type="match status" value="1"/>
</dbReference>
<evidence type="ECO:0000259" key="14">
    <source>
        <dbReference type="Pfam" id="PF08264"/>
    </source>
</evidence>
<evidence type="ECO:0000256" key="1">
    <source>
        <dbReference type="ARBA" id="ARBA00004496"/>
    </source>
</evidence>
<evidence type="ECO:0000256" key="11">
    <source>
        <dbReference type="ARBA" id="ARBA00060830"/>
    </source>
</evidence>
<dbReference type="Proteomes" id="UP000477849">
    <property type="component" value="Unassembled WGS sequence"/>
</dbReference>
<feature type="binding site" evidence="12">
    <location>
        <position position="594"/>
    </location>
    <ligand>
        <name>ATP</name>
        <dbReference type="ChEBI" id="CHEBI:30616"/>
    </ligand>
</feature>
<dbReference type="Gene3D" id="1.10.287.380">
    <property type="entry name" value="Valyl-tRNA synthetase, C-terminal domain"/>
    <property type="match status" value="1"/>
</dbReference>
<dbReference type="GO" id="GO:0005524">
    <property type="term" value="F:ATP binding"/>
    <property type="evidence" value="ECO:0007669"/>
    <property type="project" value="UniProtKB-UniRule"/>
</dbReference>
<evidence type="ECO:0000256" key="2">
    <source>
        <dbReference type="ARBA" id="ARBA00011245"/>
    </source>
</evidence>
<comment type="domain">
    <text evidence="12">The C-terminal coiled-coil domain is crucial for aminoacylation activity.</text>
</comment>
<accession>A0A6M1RRJ3</accession>
<dbReference type="NCBIfam" id="NF004349">
    <property type="entry name" value="PRK05729.1"/>
    <property type="match status" value="1"/>
</dbReference>
<feature type="domain" description="Valyl-tRNA synthetase tRNA-binding arm" evidence="15">
    <location>
        <begin position="879"/>
        <end position="942"/>
    </location>
</feature>
<dbReference type="EMBL" id="JAAKZH010000003">
    <property type="protein sequence ID" value="NGO64294.1"/>
    <property type="molecule type" value="Genomic_DNA"/>
</dbReference>
<evidence type="ECO:0000256" key="9">
    <source>
        <dbReference type="ARBA" id="ARBA00023146"/>
    </source>
</evidence>
<comment type="domain">
    <text evidence="12">ValRS has two distinct active sites: one for aminoacylation and one for editing. The misactivated threonine is translocated from the active site to the editing site.</text>
</comment>
<dbReference type="InterPro" id="IPR033705">
    <property type="entry name" value="Anticodon_Ia_Val"/>
</dbReference>
<dbReference type="GO" id="GO:0004832">
    <property type="term" value="F:valine-tRNA ligase activity"/>
    <property type="evidence" value="ECO:0007669"/>
    <property type="project" value="UniProtKB-UniRule"/>
</dbReference>
<dbReference type="Pfam" id="PF08264">
    <property type="entry name" value="Anticodon_1"/>
    <property type="match status" value="1"/>
</dbReference>
<reference evidence="16 17" key="1">
    <citation type="submission" date="2020-02" db="EMBL/GenBank/DDBJ databases">
        <title>Genome sequence of the type strain CCBAU10050 of Rhizobium daejeonense.</title>
        <authorList>
            <person name="Gao J."/>
            <person name="Sun J."/>
        </authorList>
    </citation>
    <scope>NUCLEOTIDE SEQUENCE [LARGE SCALE GENOMIC DNA]</scope>
    <source>
        <strain evidence="16 17">CCBAU10050</strain>
    </source>
</reference>
<keyword evidence="3 12" id="KW-0963">Cytoplasm</keyword>
<dbReference type="CDD" id="cd07962">
    <property type="entry name" value="Anticodon_Ia_Val"/>
    <property type="match status" value="1"/>
</dbReference>
<evidence type="ECO:0000256" key="3">
    <source>
        <dbReference type="ARBA" id="ARBA00022490"/>
    </source>
</evidence>
<dbReference type="HAMAP" id="MF_02004">
    <property type="entry name" value="Val_tRNA_synth_type1"/>
    <property type="match status" value="1"/>
</dbReference>
<dbReference type="SUPFAM" id="SSF46589">
    <property type="entry name" value="tRNA-binding arm"/>
    <property type="match status" value="1"/>
</dbReference>
<comment type="caution">
    <text evidence="16">The sequence shown here is derived from an EMBL/GenBank/DDBJ whole genome shotgun (WGS) entry which is preliminary data.</text>
</comment>
<feature type="domain" description="Aminoacyl-tRNA synthetase class Ia" evidence="13">
    <location>
        <begin position="15"/>
        <end position="631"/>
    </location>
</feature>
<feature type="domain" description="Methionyl/Valyl/Leucyl/Isoleucyl-tRNA synthetase anticodon-binding" evidence="14">
    <location>
        <begin position="673"/>
        <end position="819"/>
    </location>
</feature>
<keyword evidence="6 12" id="KW-0067">ATP-binding</keyword>
<dbReference type="PROSITE" id="PS00178">
    <property type="entry name" value="AA_TRNA_LIGASE_I"/>
    <property type="match status" value="1"/>
</dbReference>
<comment type="similarity">
    <text evidence="11 12">Belongs to the class-I aminoacyl-tRNA synthetase family. ValS type 1 subfamily.</text>
</comment>
<dbReference type="SUPFAM" id="SSF50677">
    <property type="entry name" value="ValRS/IleRS/LeuRS editing domain"/>
    <property type="match status" value="1"/>
</dbReference>
<comment type="subunit">
    <text evidence="2 12">Monomer.</text>
</comment>
<dbReference type="PANTHER" id="PTHR11946:SF93">
    <property type="entry name" value="VALINE--TRNA LIGASE, CHLOROPLASTIC_MITOCHONDRIAL 2"/>
    <property type="match status" value="1"/>
</dbReference>
<keyword evidence="8 12" id="KW-0175">Coiled coil</keyword>
<dbReference type="InterPro" id="IPR009008">
    <property type="entry name" value="Val/Leu/Ile-tRNA-synth_edit"/>
</dbReference>
<evidence type="ECO:0000256" key="12">
    <source>
        <dbReference type="HAMAP-Rule" id="MF_02004"/>
    </source>
</evidence>
<keyword evidence="4 12" id="KW-0436">Ligase</keyword>
<evidence type="ECO:0000256" key="7">
    <source>
        <dbReference type="ARBA" id="ARBA00022917"/>
    </source>
</evidence>
<dbReference type="EC" id="6.1.1.9" evidence="12"/>
<protein>
    <recommendedName>
        <fullName evidence="12">Valine--tRNA ligase</fullName>
        <ecNumber evidence="12">6.1.1.9</ecNumber>
    </recommendedName>
    <alternativeName>
        <fullName evidence="12">Valyl-tRNA synthetase</fullName>
        <shortName evidence="12">ValRS</shortName>
    </alternativeName>
</protein>
<dbReference type="InterPro" id="IPR013155">
    <property type="entry name" value="M/V/L/I-tRNA-synth_anticd-bd"/>
</dbReference>
<feature type="coiled-coil region" evidence="12">
    <location>
        <begin position="877"/>
        <end position="946"/>
    </location>
</feature>
<comment type="catalytic activity">
    <reaction evidence="10 12">
        <text>tRNA(Val) + L-valine + ATP = L-valyl-tRNA(Val) + AMP + diphosphate</text>
        <dbReference type="Rhea" id="RHEA:10704"/>
        <dbReference type="Rhea" id="RHEA-COMP:9672"/>
        <dbReference type="Rhea" id="RHEA-COMP:9708"/>
        <dbReference type="ChEBI" id="CHEBI:30616"/>
        <dbReference type="ChEBI" id="CHEBI:33019"/>
        <dbReference type="ChEBI" id="CHEBI:57762"/>
        <dbReference type="ChEBI" id="CHEBI:78442"/>
        <dbReference type="ChEBI" id="CHEBI:78537"/>
        <dbReference type="ChEBI" id="CHEBI:456215"/>
        <dbReference type="EC" id="6.1.1.9"/>
    </reaction>
</comment>
<evidence type="ECO:0000313" key="16">
    <source>
        <dbReference type="EMBL" id="NGO64294.1"/>
    </source>
</evidence>
<dbReference type="Gene3D" id="3.40.50.620">
    <property type="entry name" value="HUPs"/>
    <property type="match status" value="2"/>
</dbReference>
<dbReference type="InterPro" id="IPR001412">
    <property type="entry name" value="aa-tRNA-synth_I_CS"/>
</dbReference>
<comment type="subcellular location">
    <subcellularLocation>
        <location evidence="1 12">Cytoplasm</location>
    </subcellularLocation>
</comment>
<gene>
    <name evidence="12" type="primary">valS</name>
    <name evidence="16" type="ORF">G6N76_11480</name>
</gene>
<keyword evidence="7 12" id="KW-0648">Protein biosynthesis</keyword>
<dbReference type="PANTHER" id="PTHR11946">
    <property type="entry name" value="VALYL-TRNA SYNTHETASES"/>
    <property type="match status" value="1"/>
</dbReference>
<dbReference type="PRINTS" id="PR00986">
    <property type="entry name" value="TRNASYNTHVAL"/>
</dbReference>
<dbReference type="InterPro" id="IPR002300">
    <property type="entry name" value="aa-tRNA-synth_Ia"/>
</dbReference>
<dbReference type="GO" id="GO:0006438">
    <property type="term" value="P:valyl-tRNA aminoacylation"/>
    <property type="evidence" value="ECO:0007669"/>
    <property type="project" value="UniProtKB-UniRule"/>
</dbReference>
<dbReference type="Gene3D" id="1.10.730.10">
    <property type="entry name" value="Isoleucyl-tRNA Synthetase, Domain 1"/>
    <property type="match status" value="1"/>
</dbReference>
<dbReference type="SUPFAM" id="SSF47323">
    <property type="entry name" value="Anticodon-binding domain of a subclass of class I aminoacyl-tRNA synthetases"/>
    <property type="match status" value="1"/>
</dbReference>
<name>A0A6M1RRJ3_9HYPH</name>
<dbReference type="Pfam" id="PF10458">
    <property type="entry name" value="Val_tRNA-synt_C"/>
    <property type="match status" value="1"/>
</dbReference>
<dbReference type="AlphaFoldDB" id="A0A6M1RRJ3"/>
<feature type="short sequence motif" description="'HIGH' region" evidence="12">
    <location>
        <begin position="45"/>
        <end position="55"/>
    </location>
</feature>
<dbReference type="FunFam" id="3.40.50.620:FF:000032">
    <property type="entry name" value="Valine--tRNA ligase"/>
    <property type="match status" value="1"/>
</dbReference>
<evidence type="ECO:0000256" key="4">
    <source>
        <dbReference type="ARBA" id="ARBA00022598"/>
    </source>
</evidence>
<dbReference type="GO" id="GO:0002161">
    <property type="term" value="F:aminoacyl-tRNA deacylase activity"/>
    <property type="evidence" value="ECO:0007669"/>
    <property type="project" value="InterPro"/>
</dbReference>
<dbReference type="NCBIfam" id="TIGR00422">
    <property type="entry name" value="valS"/>
    <property type="match status" value="1"/>
</dbReference>
<evidence type="ECO:0000256" key="5">
    <source>
        <dbReference type="ARBA" id="ARBA00022741"/>
    </source>
</evidence>
<dbReference type="InterPro" id="IPR014729">
    <property type="entry name" value="Rossmann-like_a/b/a_fold"/>
</dbReference>
<dbReference type="InterPro" id="IPR009080">
    <property type="entry name" value="tRNAsynth_Ia_anticodon-bd"/>
</dbReference>
<organism evidence="16 17">
    <name type="scientific">Rhizobium daejeonense</name>
    <dbReference type="NCBI Taxonomy" id="240521"/>
    <lineage>
        <taxon>Bacteria</taxon>
        <taxon>Pseudomonadati</taxon>
        <taxon>Pseudomonadota</taxon>
        <taxon>Alphaproteobacteria</taxon>
        <taxon>Hyphomicrobiales</taxon>
        <taxon>Rhizobiaceae</taxon>
        <taxon>Rhizobium/Agrobacterium group</taxon>
        <taxon>Rhizobium</taxon>
    </lineage>
</organism>
<proteinExistence type="inferred from homology"/>
<keyword evidence="5 12" id="KW-0547">Nucleotide-binding</keyword>
<evidence type="ECO:0000259" key="15">
    <source>
        <dbReference type="Pfam" id="PF10458"/>
    </source>
</evidence>
<evidence type="ECO:0000256" key="6">
    <source>
        <dbReference type="ARBA" id="ARBA00022840"/>
    </source>
</evidence>
<dbReference type="InterPro" id="IPR019499">
    <property type="entry name" value="Val-tRNA_synth_tRNA-bd"/>
</dbReference>
<dbReference type="CDD" id="cd00817">
    <property type="entry name" value="ValRS_core"/>
    <property type="match status" value="1"/>
</dbReference>
<evidence type="ECO:0000256" key="10">
    <source>
        <dbReference type="ARBA" id="ARBA00047552"/>
    </source>
</evidence>
<dbReference type="GO" id="GO:0005829">
    <property type="term" value="C:cytosol"/>
    <property type="evidence" value="ECO:0007669"/>
    <property type="project" value="TreeGrafter"/>
</dbReference>
<evidence type="ECO:0000259" key="13">
    <source>
        <dbReference type="Pfam" id="PF00133"/>
    </source>
</evidence>
<feature type="short sequence motif" description="'KMSKS' region" evidence="12">
    <location>
        <begin position="591"/>
        <end position="595"/>
    </location>
</feature>
<sequence length="947" mass="106745">MLEKTYDSTTVEPKIAKAWEEADAFRAGANAKPGEDTFTIVIPPPNVTGSLHMGHALNNTLQDIMIRFERMRGKDVLWQPGMDHAGIATQMVVERKLMEQQLPSRREMGREAFVEKVWEWKSESGGLIFNQLRRLGASCDWSRERFTMDEGLSEAVLEVFVTLYKQGLIYKDKRLVNWDPKLLTAISDLEVEQVEVSGNLWYLRYPLEEGVTYEHPIAFDEEGKPTEFETRDYLVVATTRPETMLGDTGVAVHPDDTRYASIVGKHVVLPIVGRKIPIVADEYPDPTAGTGAVKMTPAHDFNDFEVGKRTGLRMVSVLNIDATVTITDNDDFLEGLTPTREQQEVWETLQGQDRFHARKRIVEILEAEGLLEKIEPHKHMVPHGDRGGVPIEPRLTEQWYVDAKTLAKPAIESVREGRTKFVPKNWDKTYYEWMENIQPWCVSRQLWWGHQIPAWYGPDGQVFVEKTEEEALDAAVQHYLAHEGPWKAWVQERLENFAPGEILTRDEDVLDTWFSSALWPFSTLGWPGDTPELARYYPTDVLVTGFDIIFFWVARMMMMGLHFMKDEDGKPVEPFHTVYVHALVRDKNGQKMSKSKGNVIDPLELIDEYGADALRFTLAIMAAQGRDVKLDPARIAGYRNFGTKLWNATRFAEMNGVANDPHFLPETTTLTINRWILTELARTEREVTESIATFRFNDAAGALYRFVWNSFCDWYLELLKPVFASDDAAAKAEAQACAAYVLDETYKLLHPFMPFMTEELWAHTAGEGKARDMLLCHADWPTPTFADDSAAADINWLIDLVTGIRSVRAEMNVPPAAVAPLVVVGSNGVTRERLARHEASIKRLARVESIALAGEAPKGAAQIVVGEATACLPLGSLIDLSAEKARLEKAIGKVDQEKSRIASKLANEKFVANANPEVVAAERERFAELEVQRASLETALKRVAEAG</sequence>
<dbReference type="InterPro" id="IPR002303">
    <property type="entry name" value="Valyl-tRNA_ligase"/>
</dbReference>
<keyword evidence="17" id="KW-1185">Reference proteome</keyword>
<dbReference type="InterPro" id="IPR037118">
    <property type="entry name" value="Val-tRNA_synth_C_sf"/>
</dbReference>
<dbReference type="FunFam" id="1.10.287.380:FF:000001">
    <property type="entry name" value="Valine--tRNA ligase"/>
    <property type="match status" value="1"/>
</dbReference>
<dbReference type="InterPro" id="IPR010978">
    <property type="entry name" value="tRNA-bd_arm"/>
</dbReference>
<evidence type="ECO:0000256" key="8">
    <source>
        <dbReference type="ARBA" id="ARBA00023054"/>
    </source>
</evidence>